<sequence>MLVMRFKVPIDSFLASCFSIYNTYNNLHSFWNLTDLSCSTQHTHSHTYLYGYTFTEAVQIRHLTQG</sequence>
<dbReference type="EMBL" id="GBXM01016425">
    <property type="protein sequence ID" value="JAH92152.1"/>
    <property type="molecule type" value="Transcribed_RNA"/>
</dbReference>
<name>A0A0E9WP55_ANGAN</name>
<dbReference type="AlphaFoldDB" id="A0A0E9WP55"/>
<proteinExistence type="predicted"/>
<reference evidence="1" key="1">
    <citation type="submission" date="2014-11" db="EMBL/GenBank/DDBJ databases">
        <authorList>
            <person name="Amaro Gonzalez C."/>
        </authorList>
    </citation>
    <scope>NUCLEOTIDE SEQUENCE</scope>
</reference>
<reference evidence="1" key="2">
    <citation type="journal article" date="2015" name="Fish Shellfish Immunol.">
        <title>Early steps in the European eel (Anguilla anguilla)-Vibrio vulnificus interaction in the gills: Role of the RtxA13 toxin.</title>
        <authorList>
            <person name="Callol A."/>
            <person name="Pajuelo D."/>
            <person name="Ebbesson L."/>
            <person name="Teles M."/>
            <person name="MacKenzie S."/>
            <person name="Amaro C."/>
        </authorList>
    </citation>
    <scope>NUCLEOTIDE SEQUENCE</scope>
</reference>
<protein>
    <submittedName>
        <fullName evidence="1">Uncharacterized protein</fullName>
    </submittedName>
</protein>
<organism evidence="1">
    <name type="scientific">Anguilla anguilla</name>
    <name type="common">European freshwater eel</name>
    <name type="synonym">Muraena anguilla</name>
    <dbReference type="NCBI Taxonomy" id="7936"/>
    <lineage>
        <taxon>Eukaryota</taxon>
        <taxon>Metazoa</taxon>
        <taxon>Chordata</taxon>
        <taxon>Craniata</taxon>
        <taxon>Vertebrata</taxon>
        <taxon>Euteleostomi</taxon>
        <taxon>Actinopterygii</taxon>
        <taxon>Neopterygii</taxon>
        <taxon>Teleostei</taxon>
        <taxon>Anguilliformes</taxon>
        <taxon>Anguillidae</taxon>
        <taxon>Anguilla</taxon>
    </lineage>
</organism>
<evidence type="ECO:0000313" key="1">
    <source>
        <dbReference type="EMBL" id="JAH92152.1"/>
    </source>
</evidence>
<accession>A0A0E9WP55</accession>